<reference evidence="3 4" key="1">
    <citation type="submission" date="2018-06" db="EMBL/GenBank/DDBJ databases">
        <title>Complete Genomes of Monosporascus.</title>
        <authorList>
            <person name="Robinson A.J."/>
            <person name="Natvig D.O."/>
        </authorList>
    </citation>
    <scope>NUCLEOTIDE SEQUENCE [LARGE SCALE GENOMIC DNA]</scope>
    <source>
        <strain evidence="3 4">CBS 609.92</strain>
    </source>
</reference>
<evidence type="ECO:0000313" key="4">
    <source>
        <dbReference type="Proteomes" id="UP000294003"/>
    </source>
</evidence>
<dbReference type="PANTHER" id="PTHR11552:SF115">
    <property type="entry name" value="DEHYDROGENASE XPTC-RELATED"/>
    <property type="match status" value="1"/>
</dbReference>
<organism evidence="3 4">
    <name type="scientific">Monosporascus cannonballus</name>
    <dbReference type="NCBI Taxonomy" id="155416"/>
    <lineage>
        <taxon>Eukaryota</taxon>
        <taxon>Fungi</taxon>
        <taxon>Dikarya</taxon>
        <taxon>Ascomycota</taxon>
        <taxon>Pezizomycotina</taxon>
        <taxon>Sordariomycetes</taxon>
        <taxon>Xylariomycetidae</taxon>
        <taxon>Xylariales</taxon>
        <taxon>Xylariales incertae sedis</taxon>
        <taxon>Monosporascus</taxon>
    </lineage>
</organism>
<protein>
    <recommendedName>
        <fullName evidence="2">Glucose-methanol-choline oxidoreductase C-terminal domain-containing protein</fullName>
    </recommendedName>
</protein>
<accession>A0ABY0GSE6</accession>
<dbReference type="Pfam" id="PF05199">
    <property type="entry name" value="GMC_oxred_C"/>
    <property type="match status" value="1"/>
</dbReference>
<comment type="similarity">
    <text evidence="1">Belongs to the GMC oxidoreductase family.</text>
</comment>
<keyword evidence="4" id="KW-1185">Reference proteome</keyword>
<comment type="caution">
    <text evidence="3">The sequence shown here is derived from an EMBL/GenBank/DDBJ whole genome shotgun (WGS) entry which is preliminary data.</text>
</comment>
<evidence type="ECO:0000256" key="1">
    <source>
        <dbReference type="ARBA" id="ARBA00010790"/>
    </source>
</evidence>
<dbReference type="Proteomes" id="UP000294003">
    <property type="component" value="Unassembled WGS sequence"/>
</dbReference>
<feature type="domain" description="Glucose-methanol-choline oxidoreductase C-terminal" evidence="2">
    <location>
        <begin position="98"/>
        <end position="232"/>
    </location>
</feature>
<dbReference type="SUPFAM" id="SSF51905">
    <property type="entry name" value="FAD/NAD(P)-binding domain"/>
    <property type="match status" value="1"/>
</dbReference>
<gene>
    <name evidence="3" type="ORF">DL762_009875</name>
</gene>
<proteinExistence type="inferred from homology"/>
<dbReference type="InterPro" id="IPR007867">
    <property type="entry name" value="GMC_OxRtase_C"/>
</dbReference>
<dbReference type="Gene3D" id="3.50.50.60">
    <property type="entry name" value="FAD/NAD(P)-binding domain"/>
    <property type="match status" value="1"/>
</dbReference>
<dbReference type="Gene3D" id="3.30.560.10">
    <property type="entry name" value="Glucose Oxidase, domain 3"/>
    <property type="match status" value="1"/>
</dbReference>
<evidence type="ECO:0000313" key="3">
    <source>
        <dbReference type="EMBL" id="RYO75685.1"/>
    </source>
</evidence>
<sequence length="315" mass="34430">MGGYSLALRTGRWTDGLPASLAFIPYLNFTSDPDTVLDAMNTTLAVDYLPNDTDPTVIAGYTAQVNHIIDMHLARSTAGQELMYLNGGQLFVTILMHPLSRGTVKLASAKPFDYPLVDPRYLSHPSDLKLYVDAVKYDRKIITTDAMKKIDAKEIFPGENVTDDNTLGAAVAGVLSTVWHPAGTCAMMPKELGGVVDLQLKVYGVKNLRIVDASVIPLLPAAHMQATVYAIAEKFDEVRGGSAAKLSCQQLDSTGKANLRNQALHPVRRTETFGLFLFGHSGEETNRTILERARLKPSKAVHMLTTHSFLHPTHD</sequence>
<dbReference type="InterPro" id="IPR012132">
    <property type="entry name" value="GMC_OxRdtase"/>
</dbReference>
<name>A0ABY0GSE6_9PEZI</name>
<evidence type="ECO:0000259" key="2">
    <source>
        <dbReference type="Pfam" id="PF05199"/>
    </source>
</evidence>
<dbReference type="InterPro" id="IPR036188">
    <property type="entry name" value="FAD/NAD-bd_sf"/>
</dbReference>
<dbReference type="EMBL" id="QJNS01000698">
    <property type="protein sequence ID" value="RYO75685.1"/>
    <property type="molecule type" value="Genomic_DNA"/>
</dbReference>
<dbReference type="PANTHER" id="PTHR11552">
    <property type="entry name" value="GLUCOSE-METHANOL-CHOLINE GMC OXIDOREDUCTASE"/>
    <property type="match status" value="1"/>
</dbReference>
<dbReference type="SUPFAM" id="SSF54373">
    <property type="entry name" value="FAD-linked reductases, C-terminal domain"/>
    <property type="match status" value="1"/>
</dbReference>